<dbReference type="Pfam" id="PF00672">
    <property type="entry name" value="HAMP"/>
    <property type="match status" value="1"/>
</dbReference>
<protein>
    <recommendedName>
        <fullName evidence="3">histidine kinase</fullName>
        <ecNumber evidence="3">2.7.13.3</ecNumber>
    </recommendedName>
</protein>
<dbReference type="SMART" id="SM00387">
    <property type="entry name" value="HATPase_c"/>
    <property type="match status" value="1"/>
</dbReference>
<evidence type="ECO:0000256" key="7">
    <source>
        <dbReference type="ARBA" id="ARBA00023012"/>
    </source>
</evidence>
<dbReference type="PRINTS" id="PR00344">
    <property type="entry name" value="BCTRLSENSOR"/>
</dbReference>
<sequence length="510" mass="56827">MSLRRRLTLSLVTILMLFAINVGTHFWGSYARNESMEAYRNSVTAAQLSTDVESLLNDQRQTILVLATIRANTGDQLDAEELRQAEAQLEGIRQRIRELGKLSHDVTRLHYDRLQESSNALLDEWARFYRNYNDPEFSSDVDDPVPYIQASQRLKELEQRQAFIANQRANIIDRTIALTDRITVIGFLASIFLTATLGFFLVRYTNRSLKHLKRGTERIGSGDLNYRIDNIDDTGELGDLANAFNDMSEKLRNAMYDVSKARDAADEASAAKSMFLANVSHELRTPLNAIIGYSEMLHDELSDDSEVDKGQFQQDLDKIIRSGRQLLNLINDILDLSKIETGKMILHCETFKPGELLEQACDAITPQLRDRNNTLEKSGFSGLPTLYNDAAKFRQVFTNLLSNACKFTDNGKLTVAAREREDHPGWVEIAVADTGIGMDQDQQNQVFEAFVQADASTSANYGGTGLGLAICRDYCELMGGSIRVESSPGAGSTFTVLLPADPELALEGAG</sequence>
<dbReference type="InterPro" id="IPR004358">
    <property type="entry name" value="Sig_transdc_His_kin-like_C"/>
</dbReference>
<dbReference type="Gene3D" id="1.10.287.130">
    <property type="match status" value="1"/>
</dbReference>
<evidence type="ECO:0000256" key="4">
    <source>
        <dbReference type="ARBA" id="ARBA00022553"/>
    </source>
</evidence>
<dbReference type="GO" id="GO:0000155">
    <property type="term" value="F:phosphorelay sensor kinase activity"/>
    <property type="evidence" value="ECO:0007669"/>
    <property type="project" value="InterPro"/>
</dbReference>
<accession>A0A3L7E5D6</accession>
<dbReference type="PROSITE" id="PS50109">
    <property type="entry name" value="HIS_KIN"/>
    <property type="match status" value="1"/>
</dbReference>
<name>A0A3L7E5D6_9GAMM</name>
<evidence type="ECO:0000256" key="5">
    <source>
        <dbReference type="ARBA" id="ARBA00022679"/>
    </source>
</evidence>
<dbReference type="PANTHER" id="PTHR43047:SF72">
    <property type="entry name" value="OSMOSENSING HISTIDINE PROTEIN KINASE SLN1"/>
    <property type="match status" value="1"/>
</dbReference>
<dbReference type="FunFam" id="1.10.287.130:FF:000001">
    <property type="entry name" value="Two-component sensor histidine kinase"/>
    <property type="match status" value="1"/>
</dbReference>
<dbReference type="FunFam" id="3.30.565.10:FF:000010">
    <property type="entry name" value="Sensor histidine kinase RcsC"/>
    <property type="match status" value="1"/>
</dbReference>
<dbReference type="InterPro" id="IPR003661">
    <property type="entry name" value="HisK_dim/P_dom"/>
</dbReference>
<dbReference type="SUPFAM" id="SSF55874">
    <property type="entry name" value="ATPase domain of HSP90 chaperone/DNA topoisomerase II/histidine kinase"/>
    <property type="match status" value="1"/>
</dbReference>
<keyword evidence="8" id="KW-1133">Transmembrane helix</keyword>
<evidence type="ECO:0000259" key="9">
    <source>
        <dbReference type="PROSITE" id="PS50109"/>
    </source>
</evidence>
<dbReference type="PANTHER" id="PTHR43047">
    <property type="entry name" value="TWO-COMPONENT HISTIDINE PROTEIN KINASE"/>
    <property type="match status" value="1"/>
</dbReference>
<dbReference type="EC" id="2.7.13.3" evidence="3"/>
<dbReference type="SMART" id="SM00388">
    <property type="entry name" value="HisKA"/>
    <property type="match status" value="1"/>
</dbReference>
<dbReference type="PROSITE" id="PS50885">
    <property type="entry name" value="HAMP"/>
    <property type="match status" value="1"/>
</dbReference>
<reference evidence="11 12" key="1">
    <citation type="submission" date="2018-07" db="EMBL/GenBank/DDBJ databases">
        <title>Halioglobus sp. genome submission.</title>
        <authorList>
            <person name="Ye M.-Q."/>
            <person name="Du Z.-J."/>
        </authorList>
    </citation>
    <scope>NUCLEOTIDE SEQUENCE [LARGE SCALE GENOMIC DNA]</scope>
    <source>
        <strain evidence="11 12">U0301</strain>
    </source>
</reference>
<dbReference type="OrthoDB" id="9770795at2"/>
<comment type="subcellular location">
    <subcellularLocation>
        <location evidence="2">Membrane</location>
    </subcellularLocation>
</comment>
<dbReference type="InterPro" id="IPR003660">
    <property type="entry name" value="HAMP_dom"/>
</dbReference>
<dbReference type="EMBL" id="QRAN01000001">
    <property type="protein sequence ID" value="RLQ23812.1"/>
    <property type="molecule type" value="Genomic_DNA"/>
</dbReference>
<dbReference type="InterPro" id="IPR036097">
    <property type="entry name" value="HisK_dim/P_sf"/>
</dbReference>
<keyword evidence="5" id="KW-0808">Transferase</keyword>
<dbReference type="InterPro" id="IPR005467">
    <property type="entry name" value="His_kinase_dom"/>
</dbReference>
<dbReference type="AlphaFoldDB" id="A0A3L7E5D6"/>
<gene>
    <name evidence="11" type="ORF">DWB85_01270</name>
</gene>
<feature type="transmembrane region" description="Helical" evidence="8">
    <location>
        <begin position="184"/>
        <end position="204"/>
    </location>
</feature>
<dbReference type="Proteomes" id="UP000265509">
    <property type="component" value="Unassembled WGS sequence"/>
</dbReference>
<keyword evidence="6" id="KW-0418">Kinase</keyword>
<dbReference type="GO" id="GO:0005886">
    <property type="term" value="C:plasma membrane"/>
    <property type="evidence" value="ECO:0007669"/>
    <property type="project" value="TreeGrafter"/>
</dbReference>
<evidence type="ECO:0000256" key="3">
    <source>
        <dbReference type="ARBA" id="ARBA00012438"/>
    </source>
</evidence>
<evidence type="ECO:0000256" key="2">
    <source>
        <dbReference type="ARBA" id="ARBA00004370"/>
    </source>
</evidence>
<evidence type="ECO:0000256" key="8">
    <source>
        <dbReference type="SAM" id="Phobius"/>
    </source>
</evidence>
<evidence type="ECO:0000313" key="11">
    <source>
        <dbReference type="EMBL" id="RLQ23812.1"/>
    </source>
</evidence>
<dbReference type="GO" id="GO:0009927">
    <property type="term" value="F:histidine phosphotransfer kinase activity"/>
    <property type="evidence" value="ECO:0007669"/>
    <property type="project" value="TreeGrafter"/>
</dbReference>
<evidence type="ECO:0000256" key="1">
    <source>
        <dbReference type="ARBA" id="ARBA00000085"/>
    </source>
</evidence>
<evidence type="ECO:0000256" key="6">
    <source>
        <dbReference type="ARBA" id="ARBA00022777"/>
    </source>
</evidence>
<evidence type="ECO:0000313" key="12">
    <source>
        <dbReference type="Proteomes" id="UP000265509"/>
    </source>
</evidence>
<feature type="domain" description="Histidine kinase" evidence="9">
    <location>
        <begin position="278"/>
        <end position="502"/>
    </location>
</feature>
<keyword evidence="7" id="KW-0902">Two-component regulatory system</keyword>
<dbReference type="Gene3D" id="6.10.340.10">
    <property type="match status" value="1"/>
</dbReference>
<proteinExistence type="predicted"/>
<dbReference type="RefSeq" id="WP_117952370.1">
    <property type="nucleotide sequence ID" value="NZ_QRAN01000001.1"/>
</dbReference>
<dbReference type="SMART" id="SM00304">
    <property type="entry name" value="HAMP"/>
    <property type="match status" value="1"/>
</dbReference>
<dbReference type="CDD" id="cd16922">
    <property type="entry name" value="HATPase_EvgS-ArcB-TorS-like"/>
    <property type="match status" value="1"/>
</dbReference>
<comment type="caution">
    <text evidence="11">The sequence shown here is derived from an EMBL/GenBank/DDBJ whole genome shotgun (WGS) entry which is preliminary data.</text>
</comment>
<feature type="domain" description="HAMP" evidence="10">
    <location>
        <begin position="203"/>
        <end position="256"/>
    </location>
</feature>
<dbReference type="Pfam" id="PF02518">
    <property type="entry name" value="HATPase_c"/>
    <property type="match status" value="1"/>
</dbReference>
<dbReference type="CDD" id="cd00082">
    <property type="entry name" value="HisKA"/>
    <property type="match status" value="1"/>
</dbReference>
<dbReference type="Pfam" id="PF00512">
    <property type="entry name" value="HisKA"/>
    <property type="match status" value="1"/>
</dbReference>
<comment type="catalytic activity">
    <reaction evidence="1">
        <text>ATP + protein L-histidine = ADP + protein N-phospho-L-histidine.</text>
        <dbReference type="EC" id="2.7.13.3"/>
    </reaction>
</comment>
<organism evidence="11 12">
    <name type="scientific">Seongchinamella sediminis</name>
    <dbReference type="NCBI Taxonomy" id="2283635"/>
    <lineage>
        <taxon>Bacteria</taxon>
        <taxon>Pseudomonadati</taxon>
        <taxon>Pseudomonadota</taxon>
        <taxon>Gammaproteobacteria</taxon>
        <taxon>Cellvibrionales</taxon>
        <taxon>Halieaceae</taxon>
        <taxon>Seongchinamella</taxon>
    </lineage>
</organism>
<dbReference type="CDD" id="cd06225">
    <property type="entry name" value="HAMP"/>
    <property type="match status" value="1"/>
</dbReference>
<keyword evidence="8" id="KW-0812">Transmembrane</keyword>
<dbReference type="SUPFAM" id="SSF158472">
    <property type="entry name" value="HAMP domain-like"/>
    <property type="match status" value="1"/>
</dbReference>
<dbReference type="InterPro" id="IPR003594">
    <property type="entry name" value="HATPase_dom"/>
</dbReference>
<dbReference type="SUPFAM" id="SSF47384">
    <property type="entry name" value="Homodimeric domain of signal transducing histidine kinase"/>
    <property type="match status" value="1"/>
</dbReference>
<keyword evidence="12" id="KW-1185">Reference proteome</keyword>
<evidence type="ECO:0000259" key="10">
    <source>
        <dbReference type="PROSITE" id="PS50885"/>
    </source>
</evidence>
<keyword evidence="4" id="KW-0597">Phosphoprotein</keyword>
<dbReference type="Gene3D" id="3.30.565.10">
    <property type="entry name" value="Histidine kinase-like ATPase, C-terminal domain"/>
    <property type="match status" value="1"/>
</dbReference>
<keyword evidence="8" id="KW-0472">Membrane</keyword>
<dbReference type="InterPro" id="IPR036890">
    <property type="entry name" value="HATPase_C_sf"/>
</dbReference>